<dbReference type="Proteomes" id="UP000318413">
    <property type="component" value="Unassembled WGS sequence"/>
</dbReference>
<keyword evidence="1" id="KW-1133">Transmembrane helix</keyword>
<feature type="transmembrane region" description="Helical" evidence="1">
    <location>
        <begin position="50"/>
        <end position="66"/>
    </location>
</feature>
<evidence type="ECO:0000313" key="3">
    <source>
        <dbReference type="Proteomes" id="UP000318413"/>
    </source>
</evidence>
<dbReference type="OrthoDB" id="9812349at2"/>
<proteinExistence type="predicted"/>
<name>A0A502CJ77_9SPHN</name>
<dbReference type="Pfam" id="PF05656">
    <property type="entry name" value="DUF805"/>
    <property type="match status" value="1"/>
</dbReference>
<evidence type="ECO:0000256" key="1">
    <source>
        <dbReference type="SAM" id="Phobius"/>
    </source>
</evidence>
<accession>A0A502CJ77</accession>
<dbReference type="InterPro" id="IPR008523">
    <property type="entry name" value="DUF805"/>
</dbReference>
<dbReference type="GO" id="GO:0005886">
    <property type="term" value="C:plasma membrane"/>
    <property type="evidence" value="ECO:0007669"/>
    <property type="project" value="TreeGrafter"/>
</dbReference>
<dbReference type="PANTHER" id="PTHR34980:SF2">
    <property type="entry name" value="INNER MEMBRANE PROTEIN YHAH-RELATED"/>
    <property type="match status" value="1"/>
</dbReference>
<reference evidence="2 3" key="1">
    <citation type="journal article" date="2019" name="Environ. Microbiol.">
        <title>Species interactions and distinct microbial communities in high Arctic permafrost affected cryosols are associated with the CH4 and CO2 gas fluxes.</title>
        <authorList>
            <person name="Altshuler I."/>
            <person name="Hamel J."/>
            <person name="Turney S."/>
            <person name="Magnuson E."/>
            <person name="Levesque R."/>
            <person name="Greer C."/>
            <person name="Whyte L.G."/>
        </authorList>
    </citation>
    <scope>NUCLEOTIDE SEQUENCE [LARGE SCALE GENOMIC DNA]</scope>
    <source>
        <strain evidence="2 3">S5.1</strain>
    </source>
</reference>
<evidence type="ECO:0000313" key="2">
    <source>
        <dbReference type="EMBL" id="TPG13247.1"/>
    </source>
</evidence>
<keyword evidence="1" id="KW-0472">Membrane</keyword>
<sequence length="116" mass="12894">MDDYLGWLTLPLKRYADFQGRSTRREFWMFHLLPVAIVILAIMLQGASMVLAAIALLAMAVPLLAVQIRRFHDQDRSGWFVAINLIPYLGSLIVLVMLALPGTAGENRFGPDPKAG</sequence>
<protein>
    <submittedName>
        <fullName evidence="2">DUF805 domain-containing protein</fullName>
    </submittedName>
</protein>
<dbReference type="EMBL" id="RCZK01000004">
    <property type="protein sequence ID" value="TPG13247.1"/>
    <property type="molecule type" value="Genomic_DNA"/>
</dbReference>
<feature type="transmembrane region" description="Helical" evidence="1">
    <location>
        <begin position="78"/>
        <end position="100"/>
    </location>
</feature>
<comment type="caution">
    <text evidence="2">The sequence shown here is derived from an EMBL/GenBank/DDBJ whole genome shotgun (WGS) entry which is preliminary data.</text>
</comment>
<feature type="transmembrane region" description="Helical" evidence="1">
    <location>
        <begin position="27"/>
        <end position="44"/>
    </location>
</feature>
<gene>
    <name evidence="2" type="ORF">EAH84_07295</name>
</gene>
<organism evidence="2 3">
    <name type="scientific">Sphingomonas oligophenolica</name>
    <dbReference type="NCBI Taxonomy" id="301154"/>
    <lineage>
        <taxon>Bacteria</taxon>
        <taxon>Pseudomonadati</taxon>
        <taxon>Pseudomonadota</taxon>
        <taxon>Alphaproteobacteria</taxon>
        <taxon>Sphingomonadales</taxon>
        <taxon>Sphingomonadaceae</taxon>
        <taxon>Sphingomonas</taxon>
    </lineage>
</organism>
<keyword evidence="3" id="KW-1185">Reference proteome</keyword>
<dbReference type="AlphaFoldDB" id="A0A502CJ77"/>
<keyword evidence="1" id="KW-0812">Transmembrane</keyword>
<dbReference type="PANTHER" id="PTHR34980">
    <property type="entry name" value="INNER MEMBRANE PROTEIN-RELATED-RELATED"/>
    <property type="match status" value="1"/>
</dbReference>